<dbReference type="Gene3D" id="3.20.180.10">
    <property type="entry name" value="PNP-oxidase-like"/>
    <property type="match status" value="1"/>
</dbReference>
<dbReference type="Proteomes" id="UP000503004">
    <property type="component" value="Chromosome"/>
</dbReference>
<dbReference type="SUPFAM" id="SSF50475">
    <property type="entry name" value="FMN-binding split barrel"/>
    <property type="match status" value="1"/>
</dbReference>
<keyword evidence="4" id="KW-1185">Reference proteome</keyword>
<feature type="domain" description="DUF2470" evidence="1">
    <location>
        <begin position="162"/>
        <end position="233"/>
    </location>
</feature>
<feature type="domain" description="CREG-like beta-barrel" evidence="2">
    <location>
        <begin position="10"/>
        <end position="148"/>
    </location>
</feature>
<evidence type="ECO:0000259" key="2">
    <source>
        <dbReference type="Pfam" id="PF13883"/>
    </source>
</evidence>
<dbReference type="EMBL" id="CP046565">
    <property type="protein sequence ID" value="QJD28824.1"/>
    <property type="molecule type" value="Genomic_DNA"/>
</dbReference>
<dbReference type="PANTHER" id="PTHR13343">
    <property type="entry name" value="CREG1 PROTEIN"/>
    <property type="match status" value="1"/>
</dbReference>
<name>A0A858Q4T5_9GAMM</name>
<dbReference type="Pfam" id="PF13883">
    <property type="entry name" value="CREG_beta-barrel"/>
    <property type="match status" value="1"/>
</dbReference>
<dbReference type="InterPro" id="IPR012349">
    <property type="entry name" value="Split_barrel_FMN-bd"/>
</dbReference>
<evidence type="ECO:0000313" key="4">
    <source>
        <dbReference type="Proteomes" id="UP000503004"/>
    </source>
</evidence>
<protein>
    <submittedName>
        <fullName evidence="3">DUF2470 domain-containing protein</fullName>
    </submittedName>
</protein>
<dbReference type="Pfam" id="PF10615">
    <property type="entry name" value="DUF2470"/>
    <property type="match status" value="1"/>
</dbReference>
<evidence type="ECO:0000259" key="1">
    <source>
        <dbReference type="Pfam" id="PF10615"/>
    </source>
</evidence>
<dbReference type="GO" id="GO:0005737">
    <property type="term" value="C:cytoplasm"/>
    <property type="evidence" value="ECO:0007669"/>
    <property type="project" value="UniProtKB-ARBA"/>
</dbReference>
<accession>A0A858Q4T5</accession>
<dbReference type="InterPro" id="IPR037119">
    <property type="entry name" value="Haem_oxidase_HugZ-like_sf"/>
</dbReference>
<evidence type="ECO:0000313" key="3">
    <source>
        <dbReference type="EMBL" id="QJD28824.1"/>
    </source>
</evidence>
<dbReference type="InterPro" id="IPR019595">
    <property type="entry name" value="DUF2470"/>
</dbReference>
<dbReference type="AlphaFoldDB" id="A0A858Q4T5"/>
<dbReference type="PANTHER" id="PTHR13343:SF17">
    <property type="entry name" value="CELLULAR REPRESSOR OF E1A-STIMULATED GENES, ISOFORM A"/>
    <property type="match status" value="1"/>
</dbReference>
<reference evidence="4" key="1">
    <citation type="submission" date="2019-12" db="EMBL/GenBank/DDBJ databases">
        <authorList>
            <person name="Awala S.I."/>
            <person name="Rhee S.K."/>
        </authorList>
    </citation>
    <scope>NUCLEOTIDE SEQUENCE [LARGE SCALE GENOMIC DNA]</scope>
    <source>
        <strain evidence="4">IM1</strain>
    </source>
</reference>
<dbReference type="InterPro" id="IPR055343">
    <property type="entry name" value="CREG_beta-barrel"/>
</dbReference>
<gene>
    <name evidence="3" type="ORF">GNH96_01830</name>
</gene>
<sequence>MAELDEIGIEARALLNQAYDGVLSTHSADMPGYPFGSVMPYCLDRGGVPVIYIANIAQHTRNVQANPKVSLIVLDRSVGDVQTNGRLTLLADAQPVPEDDVDAAERYFSFFPDARRFHNTHSFAFYRLMPVRLRYIGGFGRIHWLSPERVLRPNPFRAEEERAMLEHMNADHRQAMRRYCEAGGVALEAGCEPALVGIDGEGFQLRVGSRVVRFAFPAPVSTQAEVRAALVAMARSGQ</sequence>
<dbReference type="KEGG" id="metu:GNH96_01830"/>
<dbReference type="RefSeq" id="WP_169601739.1">
    <property type="nucleotide sequence ID" value="NZ_CP046565.1"/>
</dbReference>
<organism evidence="3 4">
    <name type="scientific">Methylococcus geothermalis</name>
    <dbReference type="NCBI Taxonomy" id="2681310"/>
    <lineage>
        <taxon>Bacteria</taxon>
        <taxon>Pseudomonadati</taxon>
        <taxon>Pseudomonadota</taxon>
        <taxon>Gammaproteobacteria</taxon>
        <taxon>Methylococcales</taxon>
        <taxon>Methylococcaceae</taxon>
        <taxon>Methylococcus</taxon>
    </lineage>
</organism>
<dbReference type="Gene3D" id="2.30.110.10">
    <property type="entry name" value="Electron Transport, Fmn-binding Protein, Chain A"/>
    <property type="match status" value="1"/>
</dbReference>
<proteinExistence type="predicted"/>